<accession>A0ABR1YIA6</accession>
<keyword evidence="3" id="KW-1185">Reference proteome</keyword>
<evidence type="ECO:0000313" key="2">
    <source>
        <dbReference type="EMBL" id="KAK8230368.1"/>
    </source>
</evidence>
<organism evidence="2 3">
    <name type="scientific">Phyllosticta capitalensis</name>
    <dbReference type="NCBI Taxonomy" id="121624"/>
    <lineage>
        <taxon>Eukaryota</taxon>
        <taxon>Fungi</taxon>
        <taxon>Dikarya</taxon>
        <taxon>Ascomycota</taxon>
        <taxon>Pezizomycotina</taxon>
        <taxon>Dothideomycetes</taxon>
        <taxon>Dothideomycetes incertae sedis</taxon>
        <taxon>Botryosphaeriales</taxon>
        <taxon>Phyllostictaceae</taxon>
        <taxon>Phyllosticta</taxon>
    </lineage>
</organism>
<feature type="compositionally biased region" description="Basic and acidic residues" evidence="1">
    <location>
        <begin position="351"/>
        <end position="362"/>
    </location>
</feature>
<proteinExistence type="predicted"/>
<dbReference type="EMBL" id="JBBWRZ010000008">
    <property type="protein sequence ID" value="KAK8230368.1"/>
    <property type="molecule type" value="Genomic_DNA"/>
</dbReference>
<feature type="region of interest" description="Disordered" evidence="1">
    <location>
        <begin position="300"/>
        <end position="445"/>
    </location>
</feature>
<comment type="caution">
    <text evidence="2">The sequence shown here is derived from an EMBL/GenBank/DDBJ whole genome shotgun (WGS) entry which is preliminary data.</text>
</comment>
<sequence>MRKAPCGVVRGRSRSSLPASLRRYLPNSIGVGPGPSAPLARDDKHSVIVALQRGLQDIVEFIGLGVESSGSLARVNEHSTIAAASQKTQDTLLDFAGASGRCVLPSTKTASGLACGLQDYENIEIVNHSLCRPTAGTLCSDAIGANNAVPPGRHPSVRCASDASAKKVPEEVSLEVWRRLSELAVQGQEWCVQHHFSGLGGIPFIQVSSENIAPPLSSLVTQAIPVNNLITSLTDERARFSVYIPIVYITVLSTRSASAVRYHTFSDSSRRLKDAAIGDCGRPVLDKYDGPVLLTESPWFPSSLESMDTPPKPPPSVRGFSPAIIPPESNFELPDEVHDVRALPAPKRVKSKADPEVKDGSGRKRKRSPEESATGSGGGANVVRSVEPSWQKYRVPSETYSATAAGPHPPSFKWGPHQPALEQNDAKAEPRPHPRLPQLCHQRFGPGYQAGCLSAKG</sequence>
<evidence type="ECO:0000313" key="3">
    <source>
        <dbReference type="Proteomes" id="UP001492380"/>
    </source>
</evidence>
<evidence type="ECO:0000256" key="1">
    <source>
        <dbReference type="SAM" id="MobiDB-lite"/>
    </source>
</evidence>
<protein>
    <submittedName>
        <fullName evidence="2">Uncharacterized protein</fullName>
    </submittedName>
</protein>
<dbReference type="Proteomes" id="UP001492380">
    <property type="component" value="Unassembled WGS sequence"/>
</dbReference>
<name>A0ABR1YIA6_9PEZI</name>
<gene>
    <name evidence="2" type="ORF">HDK90DRAFT_555808</name>
</gene>
<reference evidence="2 3" key="1">
    <citation type="submission" date="2024-04" db="EMBL/GenBank/DDBJ databases">
        <title>Phyllosticta paracitricarpa is synonymous to the EU quarantine fungus P. citricarpa based on phylogenomic analyses.</title>
        <authorList>
            <consortium name="Lawrence Berkeley National Laboratory"/>
            <person name="Van Ingen-Buijs V.A."/>
            <person name="Van Westerhoven A.C."/>
            <person name="Haridas S."/>
            <person name="Skiadas P."/>
            <person name="Martin F."/>
            <person name="Groenewald J.Z."/>
            <person name="Crous P.W."/>
            <person name="Seidl M.F."/>
        </authorList>
    </citation>
    <scope>NUCLEOTIDE SEQUENCE [LARGE SCALE GENOMIC DNA]</scope>
    <source>
        <strain evidence="2 3">CBS 123374</strain>
    </source>
</reference>